<keyword evidence="3" id="KW-1185">Reference proteome</keyword>
<organism evidence="2 3">
    <name type="scientific">Pseudanabaena catenata USMAC16</name>
    <dbReference type="NCBI Taxonomy" id="1855837"/>
    <lineage>
        <taxon>Bacteria</taxon>
        <taxon>Bacillati</taxon>
        <taxon>Cyanobacteriota</taxon>
        <taxon>Cyanophyceae</taxon>
        <taxon>Pseudanabaenales</taxon>
        <taxon>Pseudanabaenaceae</taxon>
        <taxon>Pseudanabaena</taxon>
    </lineage>
</organism>
<name>A0A9X4MHN6_9CYAN</name>
<proteinExistence type="predicted"/>
<dbReference type="AlphaFoldDB" id="A0A9X4MHN6"/>
<evidence type="ECO:0000313" key="2">
    <source>
        <dbReference type="EMBL" id="MDG3496404.1"/>
    </source>
</evidence>
<dbReference type="EMBL" id="VBTY01000181">
    <property type="protein sequence ID" value="MDG3496404.1"/>
    <property type="molecule type" value="Genomic_DNA"/>
</dbReference>
<evidence type="ECO:0000259" key="1">
    <source>
        <dbReference type="Pfam" id="PF09346"/>
    </source>
</evidence>
<feature type="domain" description="Knr4/Smi1-like" evidence="1">
    <location>
        <begin position="44"/>
        <end position="161"/>
    </location>
</feature>
<evidence type="ECO:0000313" key="3">
    <source>
        <dbReference type="Proteomes" id="UP001152872"/>
    </source>
</evidence>
<sequence length="219" mass="26085">MTNNIYFYLDKISTLFDQYAQDKLDLLQFGVKESAFDLILRNRSVLLPDEVKDLYRWSNGTYNTNNRLFPGISFMSLQEALFQYSSKLRNAEESAIHAGRQADRTWWKRYWFPIFFRDEGDYFILINNKSNKSPSPVFLYNYSDWNDIRPKYMYTSLTSMIRTIVECYETGAYYIVEQNGEMFHECDPEKEETIRLKHNPEALGSYFDLFPNEEFILPG</sequence>
<dbReference type="Pfam" id="PF09346">
    <property type="entry name" value="SMI1_KNR4"/>
    <property type="match status" value="1"/>
</dbReference>
<dbReference type="InterPro" id="IPR018958">
    <property type="entry name" value="Knr4/Smi1-like_dom"/>
</dbReference>
<comment type="caution">
    <text evidence="2">The sequence shown here is derived from an EMBL/GenBank/DDBJ whole genome shotgun (WGS) entry which is preliminary data.</text>
</comment>
<dbReference type="RefSeq" id="WP_009628581.1">
    <property type="nucleotide sequence ID" value="NZ_VBTY01000181.1"/>
</dbReference>
<dbReference type="SUPFAM" id="SSF160631">
    <property type="entry name" value="SMI1/KNR4-like"/>
    <property type="match status" value="1"/>
</dbReference>
<dbReference type="Proteomes" id="UP001152872">
    <property type="component" value="Unassembled WGS sequence"/>
</dbReference>
<dbReference type="InterPro" id="IPR037883">
    <property type="entry name" value="Knr4/Smi1-like_sf"/>
</dbReference>
<reference evidence="2" key="1">
    <citation type="submission" date="2019-05" db="EMBL/GenBank/DDBJ databases">
        <title>Whole genome sequencing of Pseudanabaena catenata USMAC16.</title>
        <authorList>
            <person name="Khan Z."/>
            <person name="Omar W.M."/>
            <person name="Convey P."/>
            <person name="Merican F."/>
            <person name="Najimudin N."/>
        </authorList>
    </citation>
    <scope>NUCLEOTIDE SEQUENCE</scope>
    <source>
        <strain evidence="2">USMAC16</strain>
    </source>
</reference>
<accession>A0A9X4MHN6</accession>
<gene>
    <name evidence="2" type="ORF">FEV09_17845</name>
</gene>
<protein>
    <submittedName>
        <fullName evidence="2">SMI1/KNR4 family protein</fullName>
    </submittedName>
</protein>